<accession>A0A8A2VDV9</accession>
<dbReference type="RefSeq" id="WP_207289984.1">
    <property type="nucleotide sequence ID" value="NZ_CP071462.1"/>
</dbReference>
<keyword evidence="1" id="KW-0812">Transmembrane</keyword>
<dbReference type="GeneID" id="63186574"/>
<dbReference type="EMBL" id="CP071462">
    <property type="protein sequence ID" value="QSX00264.1"/>
    <property type="molecule type" value="Genomic_DNA"/>
</dbReference>
<dbReference type="Proteomes" id="UP000663203">
    <property type="component" value="Chromosome"/>
</dbReference>
<keyword evidence="1" id="KW-1133">Transmembrane helix</keyword>
<keyword evidence="1" id="KW-0472">Membrane</keyword>
<proteinExistence type="predicted"/>
<name>A0A8A2VDV9_9EURY</name>
<keyword evidence="3" id="KW-1185">Reference proteome</keyword>
<evidence type="ECO:0000313" key="2">
    <source>
        <dbReference type="EMBL" id="QSX00264.1"/>
    </source>
</evidence>
<protein>
    <submittedName>
        <fullName evidence="2">Uncharacterized protein</fullName>
    </submittedName>
</protein>
<feature type="transmembrane region" description="Helical" evidence="1">
    <location>
        <begin position="31"/>
        <end position="51"/>
    </location>
</feature>
<feature type="transmembrane region" description="Helical" evidence="1">
    <location>
        <begin position="7"/>
        <end position="25"/>
    </location>
</feature>
<organism evidence="2 3">
    <name type="scientific">Haloterrigena alkaliphila</name>
    <dbReference type="NCBI Taxonomy" id="2816475"/>
    <lineage>
        <taxon>Archaea</taxon>
        <taxon>Methanobacteriati</taxon>
        <taxon>Methanobacteriota</taxon>
        <taxon>Stenosarchaea group</taxon>
        <taxon>Halobacteria</taxon>
        <taxon>Halobacteriales</taxon>
        <taxon>Natrialbaceae</taxon>
        <taxon>Haloterrigena</taxon>
    </lineage>
</organism>
<dbReference type="KEGG" id="hakz:J0X25_04675"/>
<reference evidence="2 3" key="1">
    <citation type="submission" date="2021-03" db="EMBL/GenBank/DDBJ databases">
        <title>Haloterrigena longa sp. nov. and Haloterrigena limicola sp. nov., extremely halophilic archaea isolated from a salt lake.</title>
        <authorList>
            <person name="Henglin C."/>
        </authorList>
    </citation>
    <scope>NUCLEOTIDE SEQUENCE [LARGE SCALE GENOMIC DNA]</scope>
    <source>
        <strain evidence="2 3">KZCA68</strain>
    </source>
</reference>
<dbReference type="AlphaFoldDB" id="A0A8A2VDV9"/>
<evidence type="ECO:0000256" key="1">
    <source>
        <dbReference type="SAM" id="Phobius"/>
    </source>
</evidence>
<gene>
    <name evidence="2" type="ORF">J0X25_04675</name>
</gene>
<sequence>MERFVRLIVAGGVVLVGAFWLVALFEWGSTPWVVGIALAALGFLGVMVGICSELESDAFGVE</sequence>
<evidence type="ECO:0000313" key="3">
    <source>
        <dbReference type="Proteomes" id="UP000663203"/>
    </source>
</evidence>